<dbReference type="Pfam" id="PF01541">
    <property type="entry name" value="GIY-YIG"/>
    <property type="match status" value="1"/>
</dbReference>
<dbReference type="AlphaFoldDB" id="A0A9N8ZJ66"/>
<evidence type="ECO:0000256" key="1">
    <source>
        <dbReference type="SAM" id="MobiDB-lite"/>
    </source>
</evidence>
<name>A0A9N8ZJ66_9GLOM</name>
<reference evidence="3" key="1">
    <citation type="submission" date="2021-06" db="EMBL/GenBank/DDBJ databases">
        <authorList>
            <person name="Kallberg Y."/>
            <person name="Tangrot J."/>
            <person name="Rosling A."/>
        </authorList>
    </citation>
    <scope>NUCLEOTIDE SEQUENCE</scope>
    <source>
        <strain evidence="3">CL551</strain>
    </source>
</reference>
<dbReference type="OrthoDB" id="24645at2759"/>
<keyword evidence="4" id="KW-1185">Reference proteome</keyword>
<comment type="caution">
    <text evidence="3">The sequence shown here is derived from an EMBL/GenBank/DDBJ whole genome shotgun (WGS) entry which is preliminary data.</text>
</comment>
<evidence type="ECO:0000313" key="4">
    <source>
        <dbReference type="Proteomes" id="UP000789342"/>
    </source>
</evidence>
<gene>
    <name evidence="3" type="ORF">AMORRO_LOCUS3093</name>
</gene>
<feature type="domain" description="GIY-YIG" evidence="2">
    <location>
        <begin position="12"/>
        <end position="87"/>
    </location>
</feature>
<accession>A0A9N8ZJ66</accession>
<proteinExistence type="predicted"/>
<dbReference type="InterPro" id="IPR035901">
    <property type="entry name" value="GIY-YIG_endonuc_sf"/>
</dbReference>
<dbReference type="EMBL" id="CAJVPV010001446">
    <property type="protein sequence ID" value="CAG8497637.1"/>
    <property type="molecule type" value="Genomic_DNA"/>
</dbReference>
<feature type="compositionally biased region" description="Low complexity" evidence="1">
    <location>
        <begin position="175"/>
        <end position="188"/>
    </location>
</feature>
<dbReference type="Gene3D" id="3.40.1440.10">
    <property type="entry name" value="GIY-YIG endonuclease"/>
    <property type="match status" value="1"/>
</dbReference>
<dbReference type="PROSITE" id="PS50164">
    <property type="entry name" value="GIY_YIG"/>
    <property type="match status" value="1"/>
</dbReference>
<dbReference type="SUPFAM" id="SSF82771">
    <property type="entry name" value="GIY-YIG endonuclease"/>
    <property type="match status" value="1"/>
</dbReference>
<dbReference type="InterPro" id="IPR000305">
    <property type="entry name" value="GIY-YIG_endonuc"/>
</dbReference>
<protein>
    <submittedName>
        <fullName evidence="3">11659_t:CDS:1</fullName>
    </submittedName>
</protein>
<evidence type="ECO:0000313" key="3">
    <source>
        <dbReference type="EMBL" id="CAG8497637.1"/>
    </source>
</evidence>
<sequence>MSSPTKIETVVNTWCVYILFNPNNSKVYVGNTHDLKERLQKHNRLSNDEGKEVWEPIVAITGFLSSKEATSFEMNIKLLAKKKEYNEYANLYQGRCPSIVLKRIIAIRGLLCEHDQFWKAPRGKKRRYVLHWGSYMERDTRQLVVLQTCPWARVGRYVKHKRMNLSDQVTATRTSSSDDLSSVSSSSSPERPKSQHIVEKIYELP</sequence>
<evidence type="ECO:0000259" key="2">
    <source>
        <dbReference type="PROSITE" id="PS50164"/>
    </source>
</evidence>
<feature type="region of interest" description="Disordered" evidence="1">
    <location>
        <begin position="168"/>
        <end position="196"/>
    </location>
</feature>
<organism evidence="3 4">
    <name type="scientific">Acaulospora morrowiae</name>
    <dbReference type="NCBI Taxonomy" id="94023"/>
    <lineage>
        <taxon>Eukaryota</taxon>
        <taxon>Fungi</taxon>
        <taxon>Fungi incertae sedis</taxon>
        <taxon>Mucoromycota</taxon>
        <taxon>Glomeromycotina</taxon>
        <taxon>Glomeromycetes</taxon>
        <taxon>Diversisporales</taxon>
        <taxon>Acaulosporaceae</taxon>
        <taxon>Acaulospora</taxon>
    </lineage>
</organism>
<dbReference type="Proteomes" id="UP000789342">
    <property type="component" value="Unassembled WGS sequence"/>
</dbReference>